<evidence type="ECO:0000313" key="1">
    <source>
        <dbReference type="EMBL" id="JAS65263.1"/>
    </source>
</evidence>
<gene>
    <name evidence="1" type="ORF">g.44972</name>
</gene>
<dbReference type="CDD" id="cd09272">
    <property type="entry name" value="RNase_HI_RT_Ty1"/>
    <property type="match status" value="1"/>
</dbReference>
<sequence>LWEKSFAWSSRKQSCVALSTMEAEYYAASQAAQEIVNLKGVISESMNCSDQNLNTVLKVDNLSAISMIKTYQNSKRGKHIDIKAHFIKDLYLKKIMDLEYVNSEENAADLFTKPLCKEKFIYLRNVVMNAVVESKQYID</sequence>
<proteinExistence type="predicted"/>
<organism evidence="1">
    <name type="scientific">Cuerna arida</name>
    <dbReference type="NCBI Taxonomy" id="1464854"/>
    <lineage>
        <taxon>Eukaryota</taxon>
        <taxon>Metazoa</taxon>
        <taxon>Ecdysozoa</taxon>
        <taxon>Arthropoda</taxon>
        <taxon>Hexapoda</taxon>
        <taxon>Insecta</taxon>
        <taxon>Pterygota</taxon>
        <taxon>Neoptera</taxon>
        <taxon>Paraneoptera</taxon>
        <taxon>Hemiptera</taxon>
        <taxon>Auchenorrhyncha</taxon>
        <taxon>Membracoidea</taxon>
        <taxon>Cicadellidae</taxon>
        <taxon>Cicadellinae</taxon>
        <taxon>Proconiini</taxon>
        <taxon>Cuerna</taxon>
    </lineage>
</organism>
<feature type="non-terminal residue" evidence="1">
    <location>
        <position position="1"/>
    </location>
</feature>
<protein>
    <recommendedName>
        <fullName evidence="2">Copia protein</fullName>
    </recommendedName>
</protein>
<dbReference type="AlphaFoldDB" id="A0A1B6GSD0"/>
<dbReference type="PANTHER" id="PTHR11439">
    <property type="entry name" value="GAG-POL-RELATED RETROTRANSPOSON"/>
    <property type="match status" value="1"/>
</dbReference>
<name>A0A1B6GSD0_9HEMI</name>
<accession>A0A1B6GSD0</accession>
<dbReference type="EMBL" id="GECZ01004506">
    <property type="protein sequence ID" value="JAS65263.1"/>
    <property type="molecule type" value="Transcribed_RNA"/>
</dbReference>
<evidence type="ECO:0008006" key="2">
    <source>
        <dbReference type="Google" id="ProtNLM"/>
    </source>
</evidence>
<reference evidence="1" key="1">
    <citation type="submission" date="2015-11" db="EMBL/GenBank/DDBJ databases">
        <title>De novo transcriptome assembly of four potential Pierce s Disease insect vectors from Arizona vineyards.</title>
        <authorList>
            <person name="Tassone E.E."/>
        </authorList>
    </citation>
    <scope>NUCLEOTIDE SEQUENCE</scope>
</reference>